<evidence type="ECO:0000313" key="2">
    <source>
        <dbReference type="EMBL" id="ALO49347.1"/>
    </source>
</evidence>
<dbReference type="Pfam" id="PF08885">
    <property type="entry name" value="GSCFA"/>
    <property type="match status" value="2"/>
</dbReference>
<dbReference type="AlphaFoldDB" id="A0A0S2KMM3"/>
<dbReference type="RefSeq" id="WP_060544422.1">
    <property type="nucleotide sequence ID" value="NZ_CP013195.1"/>
</dbReference>
<dbReference type="STRING" id="76123.AS203_09810"/>
<evidence type="ECO:0000259" key="1">
    <source>
        <dbReference type="Pfam" id="PF08885"/>
    </source>
</evidence>
<protein>
    <submittedName>
        <fullName evidence="2">GSCFA family protein</fullName>
    </submittedName>
</protein>
<keyword evidence="3" id="KW-1185">Reference proteome</keyword>
<dbReference type="SUPFAM" id="SSF52266">
    <property type="entry name" value="SGNH hydrolase"/>
    <property type="match status" value="1"/>
</dbReference>
<reference evidence="3" key="1">
    <citation type="submission" date="2015-11" db="EMBL/GenBank/DDBJ databases">
        <authorList>
            <person name="Holder M.E."/>
            <person name="Ajami N.J."/>
            <person name="Petrosino J.F."/>
        </authorList>
    </citation>
    <scope>NUCLEOTIDE SEQUENCE [LARGE SCALE GENOMIC DNA]</scope>
    <source>
        <strain evidence="3">F0113</strain>
    </source>
</reference>
<dbReference type="Proteomes" id="UP000056252">
    <property type="component" value="Chromosome"/>
</dbReference>
<proteinExistence type="predicted"/>
<evidence type="ECO:0000313" key="3">
    <source>
        <dbReference type="Proteomes" id="UP000056252"/>
    </source>
</evidence>
<organism evidence="2 3">
    <name type="scientific">Hoylesella enoeca</name>
    <dbReference type="NCBI Taxonomy" id="76123"/>
    <lineage>
        <taxon>Bacteria</taxon>
        <taxon>Pseudomonadati</taxon>
        <taxon>Bacteroidota</taxon>
        <taxon>Bacteroidia</taxon>
        <taxon>Bacteroidales</taxon>
        <taxon>Prevotellaceae</taxon>
        <taxon>Hoylesella</taxon>
    </lineage>
</organism>
<dbReference type="GO" id="GO:0016788">
    <property type="term" value="F:hydrolase activity, acting on ester bonds"/>
    <property type="evidence" value="ECO:0007669"/>
    <property type="project" value="UniProtKB-ARBA"/>
</dbReference>
<dbReference type="Gene3D" id="3.40.50.1110">
    <property type="entry name" value="SGNH hydrolase"/>
    <property type="match status" value="1"/>
</dbReference>
<name>A0A0S2KMM3_9BACT</name>
<gene>
    <name evidence="2" type="ORF">AS203_09810</name>
</gene>
<dbReference type="EMBL" id="CP013195">
    <property type="protein sequence ID" value="ALO49347.1"/>
    <property type="molecule type" value="Genomic_DNA"/>
</dbReference>
<feature type="domain" description="GSCFA" evidence="1">
    <location>
        <begin position="22"/>
        <end position="64"/>
    </location>
</feature>
<feature type="domain" description="GSCFA" evidence="1">
    <location>
        <begin position="72"/>
        <end position="209"/>
    </location>
</feature>
<dbReference type="OrthoDB" id="9807687at2"/>
<sequence length="270" mass="31478">MKFRTIVDIDRPMFDIGPCEQMLFVGSCFADRIGRLFAADKFRVEVNPFGVMYNPVSILHTVARTSFVPRTAVLTLGTNRVYVLKETGETVDNCRKRPQNLFREDQLSVEECTQSLSECVEILRQRNPDVRVIITVSPIRYAKYGYHGSQLSKATLLLAANRLVQAYPQSVTYFPAYEIVNDELRDYRFYREDMLHPTDQAVEYIRQRFAETYFSAAAKQFLEEWRPIKEAFAHRPFDSESAEYRRFIAQMRERAEALALKYPEMPPIQP</sequence>
<dbReference type="eggNOG" id="COG2755">
    <property type="taxonomic scope" value="Bacteria"/>
</dbReference>
<dbReference type="KEGG" id="peo:AS203_09810"/>
<accession>A0A0S2KMM3</accession>
<dbReference type="InterPro" id="IPR036514">
    <property type="entry name" value="SGNH_hydro_sf"/>
</dbReference>
<dbReference type="InterPro" id="IPR014982">
    <property type="entry name" value="GSCFA"/>
</dbReference>